<dbReference type="InterPro" id="IPR022973">
    <property type="entry name" value="Ribosomal_uL10_bac"/>
</dbReference>
<dbReference type="SUPFAM" id="SSF160369">
    <property type="entry name" value="Ribosomal protein L10-like"/>
    <property type="match status" value="1"/>
</dbReference>
<comment type="function">
    <text evidence="5">Forms part of the ribosomal stalk, playing a central role in the interaction of the ribosome with GTP-bound translation factors.</text>
</comment>
<dbReference type="GO" id="GO:0070180">
    <property type="term" value="F:large ribosomal subunit rRNA binding"/>
    <property type="evidence" value="ECO:0007669"/>
    <property type="project" value="UniProtKB-UniRule"/>
</dbReference>
<protein>
    <recommendedName>
        <fullName evidence="4 5">Large ribosomal subunit protein uL10</fullName>
    </recommendedName>
</protein>
<dbReference type="STRING" id="224999.GCA_001485475_01020"/>
<dbReference type="GO" id="GO:0006412">
    <property type="term" value="P:translation"/>
    <property type="evidence" value="ECO:0007669"/>
    <property type="project" value="UniProtKB-UniRule"/>
</dbReference>
<dbReference type="GO" id="GO:0015934">
    <property type="term" value="C:large ribosomal subunit"/>
    <property type="evidence" value="ECO:0007669"/>
    <property type="project" value="InterPro"/>
</dbReference>
<evidence type="ECO:0000256" key="4">
    <source>
        <dbReference type="ARBA" id="ARBA00035202"/>
    </source>
</evidence>
<dbReference type="PANTHER" id="PTHR11560">
    <property type="entry name" value="39S RIBOSOMAL PROTEIN L10, MITOCHONDRIAL"/>
    <property type="match status" value="1"/>
</dbReference>
<dbReference type="OrthoDB" id="9808307at2"/>
<proteinExistence type="inferred from homology"/>
<sequence>MPVKESKIKAVEELKDKFSRSKAVILTDYRGLNVAAITELRRKLREQGIEYKVAKNTLMHIALEDFDYSLDDFLEGPTAVAFSYEDPVAPAKLLTEFAKTHKELEIKAGVVEGKVASREMIDELAKLPPKEQLLANAVGAIQSPLYGIVGVLQGTLRNLVYTLQAIEEKKAS</sequence>
<dbReference type="InterPro" id="IPR001790">
    <property type="entry name" value="Ribosomal_uL10"/>
</dbReference>
<dbReference type="Pfam" id="PF00466">
    <property type="entry name" value="Ribosomal_L10"/>
    <property type="match status" value="1"/>
</dbReference>
<dbReference type="CDD" id="cd05797">
    <property type="entry name" value="Ribosomal_L10"/>
    <property type="match status" value="1"/>
</dbReference>
<evidence type="ECO:0000256" key="3">
    <source>
        <dbReference type="ARBA" id="ARBA00023274"/>
    </source>
</evidence>
<evidence type="ECO:0000256" key="2">
    <source>
        <dbReference type="ARBA" id="ARBA00022980"/>
    </source>
</evidence>
<dbReference type="InterPro" id="IPR047865">
    <property type="entry name" value="Ribosomal_uL10_bac_type"/>
</dbReference>
<dbReference type="RefSeq" id="WP_059032862.1">
    <property type="nucleotide sequence ID" value="NZ_BSDN01000017.1"/>
</dbReference>
<dbReference type="NCBIfam" id="NF000955">
    <property type="entry name" value="PRK00099.1-1"/>
    <property type="match status" value="1"/>
</dbReference>
<accession>A0A0U9HDX1</accession>
<evidence type="ECO:0000256" key="5">
    <source>
        <dbReference type="HAMAP-Rule" id="MF_00362"/>
    </source>
</evidence>
<keyword evidence="7" id="KW-1185">Reference proteome</keyword>
<keyword evidence="2 5" id="KW-0689">Ribosomal protein</keyword>
<dbReference type="InterPro" id="IPR002363">
    <property type="entry name" value="Ribosomal_uL10_CS_bac"/>
</dbReference>
<comment type="subunit">
    <text evidence="5">Part of the ribosomal stalk of the 50S ribosomal subunit. The N-terminus interacts with L11 and the large rRNA to form the base of the stalk. The C-terminus forms an elongated spine to which L12 dimers bind in a sequential fashion forming a multimeric L10(L12)X complex.</text>
</comment>
<dbReference type="InterPro" id="IPR043141">
    <property type="entry name" value="Ribosomal_uL10-like_sf"/>
</dbReference>
<evidence type="ECO:0000313" key="7">
    <source>
        <dbReference type="Proteomes" id="UP000062160"/>
    </source>
</evidence>
<dbReference type="PROSITE" id="PS01109">
    <property type="entry name" value="RIBOSOMAL_L10"/>
    <property type="match status" value="1"/>
</dbReference>
<keyword evidence="3 5" id="KW-0687">Ribonucleoprotein</keyword>
<dbReference type="EMBL" id="DF977001">
    <property type="protein sequence ID" value="GAQ25008.1"/>
    <property type="molecule type" value="Genomic_DNA"/>
</dbReference>
<organism evidence="6">
    <name type="scientific">Tepidanaerobacter syntrophicus</name>
    <dbReference type="NCBI Taxonomy" id="224999"/>
    <lineage>
        <taxon>Bacteria</taxon>
        <taxon>Bacillati</taxon>
        <taxon>Bacillota</taxon>
        <taxon>Clostridia</taxon>
        <taxon>Thermosediminibacterales</taxon>
        <taxon>Tepidanaerobacteraceae</taxon>
        <taxon>Tepidanaerobacter</taxon>
    </lineage>
</organism>
<keyword evidence="5" id="KW-0699">rRNA-binding</keyword>
<reference evidence="6" key="1">
    <citation type="journal article" date="2016" name="Genome Announc.">
        <title>Draft Genome Sequence of the Syntrophic Lactate-Degrading Bacterium Tepidanaerobacter syntrophicus JLT.</title>
        <authorList>
            <person name="Matsuura N."/>
            <person name="Ohashi A."/>
            <person name="Tourlousse D.M."/>
            <person name="Sekiguchi Y."/>
        </authorList>
    </citation>
    <scope>NUCLEOTIDE SEQUENCE [LARGE SCALE GENOMIC DNA]</scope>
    <source>
        <strain evidence="6">JL</strain>
    </source>
</reference>
<evidence type="ECO:0000313" key="6">
    <source>
        <dbReference type="EMBL" id="GAQ25008.1"/>
    </source>
</evidence>
<keyword evidence="5" id="KW-0694">RNA-binding</keyword>
<evidence type="ECO:0000256" key="1">
    <source>
        <dbReference type="ARBA" id="ARBA00008889"/>
    </source>
</evidence>
<gene>
    <name evidence="5" type="primary">rplJ</name>
    <name evidence="6" type="ORF">TSYNT_722</name>
</gene>
<dbReference type="AlphaFoldDB" id="A0A0U9HDX1"/>
<name>A0A0U9HDX1_9FIRM</name>
<dbReference type="GO" id="GO:0003735">
    <property type="term" value="F:structural constituent of ribosome"/>
    <property type="evidence" value="ECO:0007669"/>
    <property type="project" value="InterPro"/>
</dbReference>
<comment type="similarity">
    <text evidence="1 5">Belongs to the universal ribosomal protein uL10 family.</text>
</comment>
<dbReference type="HAMAP" id="MF_00362">
    <property type="entry name" value="Ribosomal_uL10"/>
    <property type="match status" value="1"/>
</dbReference>
<dbReference type="Gene3D" id="3.30.70.1730">
    <property type="match status" value="1"/>
</dbReference>
<dbReference type="Proteomes" id="UP000062160">
    <property type="component" value="Unassembled WGS sequence"/>
</dbReference>
<dbReference type="Gene3D" id="6.10.250.290">
    <property type="match status" value="1"/>
</dbReference>